<dbReference type="GO" id="GO:0009358">
    <property type="term" value="C:polyphosphate kinase complex"/>
    <property type="evidence" value="ECO:0007669"/>
    <property type="project" value="InterPro"/>
</dbReference>
<gene>
    <name evidence="11" type="primary">ppk_2</name>
    <name evidence="11" type="ORF">CQA01_21420</name>
</gene>
<accession>A0A512CBM9</accession>
<evidence type="ECO:0000259" key="9">
    <source>
        <dbReference type="Pfam" id="PF13090"/>
    </source>
</evidence>
<dbReference type="GO" id="GO:0005524">
    <property type="term" value="F:ATP binding"/>
    <property type="evidence" value="ECO:0007669"/>
    <property type="project" value="UniProtKB-KW"/>
</dbReference>
<evidence type="ECO:0000256" key="5">
    <source>
        <dbReference type="ARBA" id="ARBA00022840"/>
    </source>
</evidence>
<sequence>MNYTDRDLNWLSFNERILQEAENEDSPLMERLKFIAIYSSNLEEFYRVRVASHRFAQRYHDDIKNKYGYRPSFLLQQITQVVSSQQERMGKVFYSKILPGLAKEGIHLLTDHFSEEDENQMGTFYDNQLEGNFTIRDITEEVKLQLKNLTVYLYAVTKERQFIIELDYKTFGRFIDVSTSDKEKRVVQLDDIFRSNTSKFLGEKSEIFAVKISRDAELYMDEEQEEDIVVKIEKSIVNRDTGLPSRLLFDENIPFKYIDTLRKKIEVDMSGLIPGGRYHNFYDFFGFPASEKHLLYPEIPKIQCHRLDNSSDWFEEINKEAIFLSFPYQSYDYVTRFLKIASEDKDVEEINITLYRVAKTSAVCQALEAAAKSGKKVFVLDEAQARFDEASNIYWGERLRKAGATVRYGINDLKVHAKICTIKRRESEGIKTYAYMGTGNFNEKTAEIYGDHALLTTQTNYTKDLDEVFAFLKDNSYQPKFETLLVAPFNLRSSIEHLIDNEISLVKKGKKGKLTIKLNSLEDTLMIDKLRHAADEGVEIDLIVRGICCYHPQTKLQEKNIKVVSIIDRFLEHTRIYHFHNDGVSKVYLASADWMTRNLSRRIEVAFPILKESAKALLLAELDAQLHDNKKGRYVACKKENQFIEGDETIGSQEKMFELVSKYNF</sequence>
<feature type="domain" description="Polyphosphate kinase middle" evidence="7">
    <location>
        <begin position="145"/>
        <end position="287"/>
    </location>
</feature>
<comment type="similarity">
    <text evidence="6">Belongs to the polyphosphate kinase 1 (PPK1) family.</text>
</comment>
<dbReference type="Pfam" id="PF13089">
    <property type="entry name" value="PP_kinase_N"/>
    <property type="match status" value="1"/>
</dbReference>
<dbReference type="SUPFAM" id="SSF140356">
    <property type="entry name" value="PPK N-terminal domain-like"/>
    <property type="match status" value="1"/>
</dbReference>
<organism evidence="11 12">
    <name type="scientific">Cyclobacterium qasimii</name>
    <dbReference type="NCBI Taxonomy" id="1350429"/>
    <lineage>
        <taxon>Bacteria</taxon>
        <taxon>Pseudomonadati</taxon>
        <taxon>Bacteroidota</taxon>
        <taxon>Cytophagia</taxon>
        <taxon>Cytophagales</taxon>
        <taxon>Cyclobacteriaceae</taxon>
        <taxon>Cyclobacterium</taxon>
    </lineage>
</organism>
<dbReference type="GO" id="GO:0008976">
    <property type="term" value="F:polyphosphate kinase activity"/>
    <property type="evidence" value="ECO:0007669"/>
    <property type="project" value="UniProtKB-EC"/>
</dbReference>
<evidence type="ECO:0000256" key="6">
    <source>
        <dbReference type="RuleBase" id="RU003800"/>
    </source>
</evidence>
<dbReference type="InterPro" id="IPR024953">
    <property type="entry name" value="PP_kinase_middle"/>
</dbReference>
<dbReference type="SUPFAM" id="SSF143724">
    <property type="entry name" value="PHP14-like"/>
    <property type="match status" value="1"/>
</dbReference>
<evidence type="ECO:0000259" key="10">
    <source>
        <dbReference type="Pfam" id="PF17941"/>
    </source>
</evidence>
<feature type="domain" description="Polyphosphate kinase N-terminal" evidence="8">
    <location>
        <begin position="3"/>
        <end position="108"/>
    </location>
</feature>
<comment type="PTM">
    <text evidence="6">An intermediate of this reaction is the autophosphorylated ppk in which a phosphate is covalently linked to a histidine residue through a N-P bond.</text>
</comment>
<dbReference type="NCBIfam" id="TIGR03705">
    <property type="entry name" value="poly_P_kin"/>
    <property type="match status" value="1"/>
</dbReference>
<evidence type="ECO:0000259" key="8">
    <source>
        <dbReference type="Pfam" id="PF13089"/>
    </source>
</evidence>
<comment type="catalytic activity">
    <reaction evidence="6">
        <text>[phosphate](n) + ATP = [phosphate](n+1) + ADP</text>
        <dbReference type="Rhea" id="RHEA:19573"/>
        <dbReference type="Rhea" id="RHEA-COMP:9859"/>
        <dbReference type="Rhea" id="RHEA-COMP:14280"/>
        <dbReference type="ChEBI" id="CHEBI:16838"/>
        <dbReference type="ChEBI" id="CHEBI:30616"/>
        <dbReference type="ChEBI" id="CHEBI:456216"/>
        <dbReference type="EC" id="2.7.4.1"/>
    </reaction>
</comment>
<dbReference type="Gene3D" id="3.30.870.10">
    <property type="entry name" value="Endonuclease Chain A"/>
    <property type="match status" value="2"/>
</dbReference>
<feature type="domain" description="Polyphosphate kinase C-terminal" evidence="9">
    <location>
        <begin position="484"/>
        <end position="645"/>
    </location>
</feature>
<dbReference type="NCBIfam" id="NF003917">
    <property type="entry name" value="PRK05443.1-1"/>
    <property type="match status" value="1"/>
</dbReference>
<reference evidence="11 12" key="1">
    <citation type="submission" date="2019-07" db="EMBL/GenBank/DDBJ databases">
        <title>Whole genome shotgun sequence of Cyclobacterium qasimii NBRC 106168.</title>
        <authorList>
            <person name="Hosoyama A."/>
            <person name="Uohara A."/>
            <person name="Ohji S."/>
            <person name="Ichikawa N."/>
        </authorList>
    </citation>
    <scope>NUCLEOTIDE SEQUENCE [LARGE SCALE GENOMIC DNA]</scope>
    <source>
        <strain evidence="11 12">NBRC 106168</strain>
    </source>
</reference>
<dbReference type="PIRSF" id="PIRSF015589">
    <property type="entry name" value="PP_kinase"/>
    <property type="match status" value="1"/>
</dbReference>
<dbReference type="SUPFAM" id="SSF56024">
    <property type="entry name" value="Phospholipase D/nuclease"/>
    <property type="match status" value="2"/>
</dbReference>
<dbReference type="GO" id="GO:0006799">
    <property type="term" value="P:polyphosphate biosynthetic process"/>
    <property type="evidence" value="ECO:0007669"/>
    <property type="project" value="InterPro"/>
</dbReference>
<feature type="domain" description="Polyphosphate kinase C-terminal" evidence="10">
    <location>
        <begin position="313"/>
        <end position="476"/>
    </location>
</feature>
<dbReference type="InterPro" id="IPR041108">
    <property type="entry name" value="PP_kinase_C_1"/>
</dbReference>
<dbReference type="Proteomes" id="UP000321301">
    <property type="component" value="Unassembled WGS sequence"/>
</dbReference>
<keyword evidence="2 6" id="KW-0808">Transferase</keyword>
<dbReference type="Pfam" id="PF02503">
    <property type="entry name" value="PP_kinase"/>
    <property type="match status" value="1"/>
</dbReference>
<evidence type="ECO:0000256" key="2">
    <source>
        <dbReference type="ARBA" id="ARBA00022679"/>
    </source>
</evidence>
<name>A0A512CBM9_9BACT</name>
<dbReference type="InterPro" id="IPR025200">
    <property type="entry name" value="PPK_C_dom2"/>
</dbReference>
<dbReference type="Pfam" id="PF17941">
    <property type="entry name" value="PP_kinase_C_1"/>
    <property type="match status" value="1"/>
</dbReference>
<evidence type="ECO:0000313" key="12">
    <source>
        <dbReference type="Proteomes" id="UP000321301"/>
    </source>
</evidence>
<dbReference type="PANTHER" id="PTHR30218:SF0">
    <property type="entry name" value="POLYPHOSPHATE KINASE"/>
    <property type="match status" value="1"/>
</dbReference>
<dbReference type="Pfam" id="PF13090">
    <property type="entry name" value="PP_kinase_C"/>
    <property type="match status" value="1"/>
</dbReference>
<dbReference type="AlphaFoldDB" id="A0A512CBM9"/>
<dbReference type="Gene3D" id="3.30.1840.10">
    <property type="entry name" value="Polyphosphate kinase middle domain"/>
    <property type="match status" value="1"/>
</dbReference>
<proteinExistence type="inferred from homology"/>
<keyword evidence="3" id="KW-0547">Nucleotide-binding</keyword>
<comment type="caution">
    <text evidence="11">The sequence shown here is derived from an EMBL/GenBank/DDBJ whole genome shotgun (WGS) entry which is preliminary data.</text>
</comment>
<comment type="function">
    <text evidence="6">Catalyzes the reversible transfer of the terminal phosphate of ATP to form a long-chain polyphosphate (polyP).</text>
</comment>
<dbReference type="InterPro" id="IPR036830">
    <property type="entry name" value="PP_kinase_middle_dom_sf"/>
</dbReference>
<protein>
    <recommendedName>
        <fullName evidence="6">Polyphosphate kinase</fullName>
        <ecNumber evidence="6">2.7.4.1</ecNumber>
    </recommendedName>
</protein>
<dbReference type="InterPro" id="IPR036832">
    <property type="entry name" value="PPK_N_dom_sf"/>
</dbReference>
<evidence type="ECO:0000259" key="7">
    <source>
        <dbReference type="Pfam" id="PF02503"/>
    </source>
</evidence>
<dbReference type="RefSeq" id="WP_146947734.1">
    <property type="nucleotide sequence ID" value="NZ_BJYV01000008.1"/>
</dbReference>
<keyword evidence="5" id="KW-0067">ATP-binding</keyword>
<keyword evidence="4 11" id="KW-0418">Kinase</keyword>
<evidence type="ECO:0000256" key="1">
    <source>
        <dbReference type="ARBA" id="ARBA00022553"/>
    </source>
</evidence>
<evidence type="ECO:0000313" key="11">
    <source>
        <dbReference type="EMBL" id="GEO21608.1"/>
    </source>
</evidence>
<dbReference type="PANTHER" id="PTHR30218">
    <property type="entry name" value="POLYPHOSPHATE KINASE"/>
    <property type="match status" value="1"/>
</dbReference>
<evidence type="ECO:0000256" key="4">
    <source>
        <dbReference type="ARBA" id="ARBA00022777"/>
    </source>
</evidence>
<keyword evidence="1 6" id="KW-0597">Phosphoprotein</keyword>
<evidence type="ECO:0000256" key="3">
    <source>
        <dbReference type="ARBA" id="ARBA00022741"/>
    </source>
</evidence>
<dbReference type="EMBL" id="BJYV01000008">
    <property type="protein sequence ID" value="GEO21608.1"/>
    <property type="molecule type" value="Genomic_DNA"/>
</dbReference>
<dbReference type="Gene3D" id="1.20.58.310">
    <property type="entry name" value="Polyphosphate kinase N-terminal domain"/>
    <property type="match status" value="1"/>
</dbReference>
<dbReference type="EC" id="2.7.4.1" evidence="6"/>
<dbReference type="InterPro" id="IPR003414">
    <property type="entry name" value="PP_kinase"/>
</dbReference>
<keyword evidence="12" id="KW-1185">Reference proteome</keyword>
<dbReference type="InterPro" id="IPR025198">
    <property type="entry name" value="PPK_N_dom"/>
</dbReference>